<gene>
    <name evidence="2" type="ORF">GPUH_LOCUS1811</name>
</gene>
<sequence>MYPRLSIWSDSNIAATASSIEQPVQAKEGTRSRRKRETPANRVADELEHHEEQQVSQVLNNYFHFPAPAGTVWFQQGRMSGGQHIAQIFVLATSTPKILCLT</sequence>
<reference evidence="4" key="1">
    <citation type="submission" date="2016-06" db="UniProtKB">
        <authorList>
            <consortium name="WormBaseParasite"/>
        </authorList>
    </citation>
    <scope>IDENTIFICATION</scope>
</reference>
<keyword evidence="3" id="KW-1185">Reference proteome</keyword>
<reference evidence="2 3" key="2">
    <citation type="submission" date="2018-11" db="EMBL/GenBank/DDBJ databases">
        <authorList>
            <consortium name="Pathogen Informatics"/>
        </authorList>
    </citation>
    <scope>NUCLEOTIDE SEQUENCE [LARGE SCALE GENOMIC DNA]</scope>
</reference>
<evidence type="ECO:0000313" key="3">
    <source>
        <dbReference type="Proteomes" id="UP000271098"/>
    </source>
</evidence>
<feature type="compositionally biased region" description="Basic and acidic residues" evidence="1">
    <location>
        <begin position="37"/>
        <end position="51"/>
    </location>
</feature>
<name>A0A183CZC0_9BILA</name>
<evidence type="ECO:0000313" key="2">
    <source>
        <dbReference type="EMBL" id="VDK30988.1"/>
    </source>
</evidence>
<evidence type="ECO:0000313" key="4">
    <source>
        <dbReference type="WBParaSite" id="GPUH_0000181501-mRNA-1"/>
    </source>
</evidence>
<accession>A0A183CZC0</accession>
<feature type="region of interest" description="Disordered" evidence="1">
    <location>
        <begin position="19"/>
        <end position="51"/>
    </location>
</feature>
<evidence type="ECO:0000256" key="1">
    <source>
        <dbReference type="SAM" id="MobiDB-lite"/>
    </source>
</evidence>
<proteinExistence type="predicted"/>
<dbReference type="WBParaSite" id="GPUH_0000181501-mRNA-1">
    <property type="protein sequence ID" value="GPUH_0000181501-mRNA-1"/>
    <property type="gene ID" value="GPUH_0000181501"/>
</dbReference>
<organism evidence="4">
    <name type="scientific">Gongylonema pulchrum</name>
    <dbReference type="NCBI Taxonomy" id="637853"/>
    <lineage>
        <taxon>Eukaryota</taxon>
        <taxon>Metazoa</taxon>
        <taxon>Ecdysozoa</taxon>
        <taxon>Nematoda</taxon>
        <taxon>Chromadorea</taxon>
        <taxon>Rhabditida</taxon>
        <taxon>Spirurina</taxon>
        <taxon>Spiruromorpha</taxon>
        <taxon>Spiruroidea</taxon>
        <taxon>Gongylonematidae</taxon>
        <taxon>Gongylonema</taxon>
    </lineage>
</organism>
<dbReference type="EMBL" id="UYRT01002379">
    <property type="protein sequence ID" value="VDK30988.1"/>
    <property type="molecule type" value="Genomic_DNA"/>
</dbReference>
<protein>
    <submittedName>
        <fullName evidence="2 4">Uncharacterized protein</fullName>
    </submittedName>
</protein>
<dbReference type="AlphaFoldDB" id="A0A183CZC0"/>
<dbReference type="Proteomes" id="UP000271098">
    <property type="component" value="Unassembled WGS sequence"/>
</dbReference>